<dbReference type="RefSeq" id="WP_197909659.1">
    <property type="nucleotide sequence ID" value="NZ_LR593886.1"/>
</dbReference>
<dbReference type="EMBL" id="LR593886">
    <property type="protein sequence ID" value="VTS00981.1"/>
    <property type="molecule type" value="Genomic_DNA"/>
</dbReference>
<dbReference type="Proteomes" id="UP000464178">
    <property type="component" value="Chromosome"/>
</dbReference>
<keyword evidence="2" id="KW-0378">Hydrolase</keyword>
<evidence type="ECO:0000313" key="2">
    <source>
        <dbReference type="EMBL" id="VTS00981.1"/>
    </source>
</evidence>
<keyword evidence="2" id="KW-0547">Nucleotide-binding</keyword>
<reference evidence="2 3" key="1">
    <citation type="submission" date="2019-05" db="EMBL/GenBank/DDBJ databases">
        <authorList>
            <consortium name="Science for Life Laboratories"/>
        </authorList>
    </citation>
    <scope>NUCLEOTIDE SEQUENCE [LARGE SCALE GENOMIC DNA]</scope>
    <source>
        <strain evidence="2">Soil9</strain>
    </source>
</reference>
<protein>
    <recommendedName>
        <fullName evidence="1">Protein NO VEIN C-terminal domain-containing protein</fullName>
    </recommendedName>
</protein>
<dbReference type="InterPro" id="IPR024975">
    <property type="entry name" value="NOV_C"/>
</dbReference>
<proteinExistence type="predicted"/>
<dbReference type="AlphaFoldDB" id="A0A6P2DKJ7"/>
<gene>
    <name evidence="2" type="ORF">SOIL9_80020</name>
</gene>
<feature type="domain" description="Protein NO VEIN C-terminal" evidence="1">
    <location>
        <begin position="11"/>
        <end position="98"/>
    </location>
</feature>
<name>A0A6P2DKJ7_9BACT</name>
<keyword evidence="2" id="KW-0067">ATP-binding</keyword>
<evidence type="ECO:0000313" key="3">
    <source>
        <dbReference type="Proteomes" id="UP000464178"/>
    </source>
</evidence>
<keyword evidence="3" id="KW-1185">Reference proteome</keyword>
<evidence type="ECO:0000259" key="1">
    <source>
        <dbReference type="Pfam" id="PF13020"/>
    </source>
</evidence>
<accession>A0A6P2DKJ7</accession>
<dbReference type="GO" id="GO:0004386">
    <property type="term" value="F:helicase activity"/>
    <property type="evidence" value="ECO:0007669"/>
    <property type="project" value="UniProtKB-KW"/>
</dbReference>
<organism evidence="2 3">
    <name type="scientific">Gemmata massiliana</name>
    <dbReference type="NCBI Taxonomy" id="1210884"/>
    <lineage>
        <taxon>Bacteria</taxon>
        <taxon>Pseudomonadati</taxon>
        <taxon>Planctomycetota</taxon>
        <taxon>Planctomycetia</taxon>
        <taxon>Gemmatales</taxon>
        <taxon>Gemmataceae</taxon>
        <taxon>Gemmata</taxon>
    </lineage>
</organism>
<sequence>MKNLKVNPETEKRAMDAVMAFEIAHERVPEDVSLQNLGYDISSLHLASGELRLIEVKGIGAARGTVFLTPSERRVADDRRDCYWLYVVTDCDTTPVVKLFKDPARFPWTEVTGVKHYQLDTNKMS</sequence>
<keyword evidence="2" id="KW-0347">Helicase</keyword>
<dbReference type="KEGG" id="gms:SOIL9_80020"/>
<dbReference type="Pfam" id="PF13020">
    <property type="entry name" value="NOV_C"/>
    <property type="match status" value="1"/>
</dbReference>